<organism evidence="8 9">
    <name type="scientific">Candidatus Gallitreponema excrementavium</name>
    <dbReference type="NCBI Taxonomy" id="2840840"/>
    <lineage>
        <taxon>Bacteria</taxon>
        <taxon>Pseudomonadati</taxon>
        <taxon>Spirochaetota</taxon>
        <taxon>Spirochaetia</taxon>
        <taxon>Spirochaetales</taxon>
        <taxon>Candidatus Gallitreponema</taxon>
    </lineage>
</organism>
<dbReference type="HAMAP" id="MF_00227">
    <property type="entry name" value="RNase_P"/>
    <property type="match status" value="1"/>
</dbReference>
<keyword evidence="3 6" id="KW-0255">Endonuclease</keyword>
<dbReference type="PANTHER" id="PTHR33992:SF1">
    <property type="entry name" value="RIBONUCLEASE P PROTEIN COMPONENT"/>
    <property type="match status" value="1"/>
</dbReference>
<dbReference type="GO" id="GO:0001682">
    <property type="term" value="P:tRNA 5'-leader removal"/>
    <property type="evidence" value="ECO:0007669"/>
    <property type="project" value="UniProtKB-UniRule"/>
</dbReference>
<evidence type="ECO:0000256" key="1">
    <source>
        <dbReference type="ARBA" id="ARBA00022694"/>
    </source>
</evidence>
<dbReference type="GO" id="GO:0000049">
    <property type="term" value="F:tRNA binding"/>
    <property type="evidence" value="ECO:0007669"/>
    <property type="project" value="UniProtKB-UniRule"/>
</dbReference>
<dbReference type="SUPFAM" id="SSF54211">
    <property type="entry name" value="Ribosomal protein S5 domain 2-like"/>
    <property type="match status" value="1"/>
</dbReference>
<keyword evidence="5 6" id="KW-0694">RNA-binding</keyword>
<keyword evidence="2 6" id="KW-0540">Nuclease</keyword>
<keyword evidence="1 6" id="KW-0819">tRNA processing</keyword>
<dbReference type="Proteomes" id="UP000823638">
    <property type="component" value="Unassembled WGS sequence"/>
</dbReference>
<dbReference type="InterPro" id="IPR020568">
    <property type="entry name" value="Ribosomal_Su5_D2-typ_SF"/>
</dbReference>
<dbReference type="EMBL" id="JADIMM010000090">
    <property type="protein sequence ID" value="MBO8458130.1"/>
    <property type="molecule type" value="Genomic_DNA"/>
</dbReference>
<dbReference type="EC" id="3.1.26.5" evidence="6 7"/>
<dbReference type="GO" id="GO:0042781">
    <property type="term" value="F:3'-tRNA processing endoribonuclease activity"/>
    <property type="evidence" value="ECO:0007669"/>
    <property type="project" value="TreeGrafter"/>
</dbReference>
<evidence type="ECO:0000256" key="7">
    <source>
        <dbReference type="NCBIfam" id="TIGR00188"/>
    </source>
</evidence>
<keyword evidence="4 6" id="KW-0378">Hydrolase</keyword>
<comment type="caution">
    <text evidence="8">The sequence shown here is derived from an EMBL/GenBank/DDBJ whole genome shotgun (WGS) entry which is preliminary data.</text>
</comment>
<dbReference type="NCBIfam" id="TIGR00188">
    <property type="entry name" value="rnpA"/>
    <property type="match status" value="1"/>
</dbReference>
<proteinExistence type="inferred from homology"/>
<evidence type="ECO:0000256" key="4">
    <source>
        <dbReference type="ARBA" id="ARBA00022801"/>
    </source>
</evidence>
<dbReference type="GO" id="GO:0004526">
    <property type="term" value="F:ribonuclease P activity"/>
    <property type="evidence" value="ECO:0007669"/>
    <property type="project" value="UniProtKB-UniRule"/>
</dbReference>
<sequence>MGFGFSKDKRITESFEISKLFREGECFSCYGARLFLRSNGLEFNRVVFTLSRKYGTAVERNRSKRLSRECYRLIQNDLNQGFDFSLLVYPGNDTFLHRKNQIESLFSKAGILIKN</sequence>
<dbReference type="GO" id="GO:0030677">
    <property type="term" value="C:ribonuclease P complex"/>
    <property type="evidence" value="ECO:0007669"/>
    <property type="project" value="TreeGrafter"/>
</dbReference>
<accession>A0A9D9HQK3</accession>
<name>A0A9D9HQK3_9SPIR</name>
<evidence type="ECO:0000256" key="3">
    <source>
        <dbReference type="ARBA" id="ARBA00022759"/>
    </source>
</evidence>
<evidence type="ECO:0000256" key="2">
    <source>
        <dbReference type="ARBA" id="ARBA00022722"/>
    </source>
</evidence>
<dbReference type="AlphaFoldDB" id="A0A9D9HQK3"/>
<protein>
    <recommendedName>
        <fullName evidence="6 7">Ribonuclease P protein component</fullName>
        <shortName evidence="6">RNase P protein</shortName>
        <shortName evidence="6">RNaseP protein</shortName>
        <ecNumber evidence="6 7">3.1.26.5</ecNumber>
    </recommendedName>
    <alternativeName>
        <fullName evidence="6">Protein C5</fullName>
    </alternativeName>
</protein>
<dbReference type="PANTHER" id="PTHR33992">
    <property type="entry name" value="RIBONUCLEASE P PROTEIN COMPONENT"/>
    <property type="match status" value="1"/>
</dbReference>
<reference evidence="8" key="1">
    <citation type="submission" date="2020-10" db="EMBL/GenBank/DDBJ databases">
        <authorList>
            <person name="Gilroy R."/>
        </authorList>
    </citation>
    <scope>NUCLEOTIDE SEQUENCE</scope>
    <source>
        <strain evidence="8">10532</strain>
    </source>
</reference>
<evidence type="ECO:0000313" key="9">
    <source>
        <dbReference type="Proteomes" id="UP000823638"/>
    </source>
</evidence>
<dbReference type="Pfam" id="PF00825">
    <property type="entry name" value="Ribonuclease_P"/>
    <property type="match status" value="1"/>
</dbReference>
<comment type="similarity">
    <text evidence="6">Belongs to the RnpA family.</text>
</comment>
<evidence type="ECO:0000256" key="5">
    <source>
        <dbReference type="ARBA" id="ARBA00022884"/>
    </source>
</evidence>
<dbReference type="Gene3D" id="3.30.230.10">
    <property type="match status" value="1"/>
</dbReference>
<comment type="subunit">
    <text evidence="6">Consists of a catalytic RNA component (M1 or rnpB) and a protein subunit.</text>
</comment>
<comment type="function">
    <text evidence="6">RNaseP catalyzes the removal of the 5'-leader sequence from pre-tRNA to produce the mature 5'-terminus. It can also cleave other RNA substrates such as 4.5S RNA. The protein component plays an auxiliary but essential role in vivo by binding to the 5'-leader sequence and broadening the substrate specificity of the ribozyme.</text>
</comment>
<dbReference type="InterPro" id="IPR014721">
    <property type="entry name" value="Ribsml_uS5_D2-typ_fold_subgr"/>
</dbReference>
<gene>
    <name evidence="6 8" type="primary">rnpA</name>
    <name evidence="8" type="ORF">IAA81_07875</name>
</gene>
<evidence type="ECO:0000256" key="6">
    <source>
        <dbReference type="HAMAP-Rule" id="MF_00227"/>
    </source>
</evidence>
<evidence type="ECO:0000313" key="8">
    <source>
        <dbReference type="EMBL" id="MBO8458130.1"/>
    </source>
</evidence>
<comment type="catalytic activity">
    <reaction evidence="6">
        <text>Endonucleolytic cleavage of RNA, removing 5'-extranucleotides from tRNA precursor.</text>
        <dbReference type="EC" id="3.1.26.5"/>
    </reaction>
</comment>
<dbReference type="InterPro" id="IPR000100">
    <property type="entry name" value="RNase_P"/>
</dbReference>
<reference evidence="8" key="2">
    <citation type="journal article" date="2021" name="PeerJ">
        <title>Extensive microbial diversity within the chicken gut microbiome revealed by metagenomics and culture.</title>
        <authorList>
            <person name="Gilroy R."/>
            <person name="Ravi A."/>
            <person name="Getino M."/>
            <person name="Pursley I."/>
            <person name="Horton D.L."/>
            <person name="Alikhan N.F."/>
            <person name="Baker D."/>
            <person name="Gharbi K."/>
            <person name="Hall N."/>
            <person name="Watson M."/>
            <person name="Adriaenssens E.M."/>
            <person name="Foster-Nyarko E."/>
            <person name="Jarju S."/>
            <person name="Secka A."/>
            <person name="Antonio M."/>
            <person name="Oren A."/>
            <person name="Chaudhuri R.R."/>
            <person name="La Ragione R."/>
            <person name="Hildebrand F."/>
            <person name="Pallen M.J."/>
        </authorList>
    </citation>
    <scope>NUCLEOTIDE SEQUENCE</scope>
    <source>
        <strain evidence="8">10532</strain>
    </source>
</reference>